<dbReference type="EMBL" id="ML119134">
    <property type="protein sequence ID" value="RPB11680.1"/>
    <property type="molecule type" value="Genomic_DNA"/>
</dbReference>
<dbReference type="PROSITE" id="PS50088">
    <property type="entry name" value="ANK_REPEAT"/>
    <property type="match status" value="2"/>
</dbReference>
<dbReference type="AlphaFoldDB" id="A0A3N4KMF9"/>
<reference evidence="4 5" key="1">
    <citation type="journal article" date="2018" name="Nat. Ecol. Evol.">
        <title>Pezizomycetes genomes reveal the molecular basis of ectomycorrhizal truffle lifestyle.</title>
        <authorList>
            <person name="Murat C."/>
            <person name="Payen T."/>
            <person name="Noel B."/>
            <person name="Kuo A."/>
            <person name="Morin E."/>
            <person name="Chen J."/>
            <person name="Kohler A."/>
            <person name="Krizsan K."/>
            <person name="Balestrini R."/>
            <person name="Da Silva C."/>
            <person name="Montanini B."/>
            <person name="Hainaut M."/>
            <person name="Levati E."/>
            <person name="Barry K.W."/>
            <person name="Belfiori B."/>
            <person name="Cichocki N."/>
            <person name="Clum A."/>
            <person name="Dockter R.B."/>
            <person name="Fauchery L."/>
            <person name="Guy J."/>
            <person name="Iotti M."/>
            <person name="Le Tacon F."/>
            <person name="Lindquist E.A."/>
            <person name="Lipzen A."/>
            <person name="Malagnac F."/>
            <person name="Mello A."/>
            <person name="Molinier V."/>
            <person name="Miyauchi S."/>
            <person name="Poulain J."/>
            <person name="Riccioni C."/>
            <person name="Rubini A."/>
            <person name="Sitrit Y."/>
            <person name="Splivallo R."/>
            <person name="Traeger S."/>
            <person name="Wang M."/>
            <person name="Zifcakova L."/>
            <person name="Wipf D."/>
            <person name="Zambonelli A."/>
            <person name="Paolocci F."/>
            <person name="Nowrousian M."/>
            <person name="Ottonello S."/>
            <person name="Baldrian P."/>
            <person name="Spatafora J.W."/>
            <person name="Henrissat B."/>
            <person name="Nagy L.G."/>
            <person name="Aury J.M."/>
            <person name="Wincker P."/>
            <person name="Grigoriev I.V."/>
            <person name="Bonfante P."/>
            <person name="Martin F.M."/>
        </authorList>
    </citation>
    <scope>NUCLEOTIDE SEQUENCE [LARGE SCALE GENOMIC DNA]</scope>
    <source>
        <strain evidence="4 5">CCBAS932</strain>
    </source>
</reference>
<dbReference type="PROSITE" id="PS50297">
    <property type="entry name" value="ANK_REP_REGION"/>
    <property type="match status" value="1"/>
</dbReference>
<evidence type="ECO:0000313" key="5">
    <source>
        <dbReference type="Proteomes" id="UP000277580"/>
    </source>
</evidence>
<name>A0A3N4KMF9_9PEZI</name>
<dbReference type="Gene3D" id="1.25.40.20">
    <property type="entry name" value="Ankyrin repeat-containing domain"/>
    <property type="match status" value="1"/>
</dbReference>
<feature type="non-terminal residue" evidence="4">
    <location>
        <position position="1"/>
    </location>
</feature>
<dbReference type="InterPro" id="IPR036770">
    <property type="entry name" value="Ankyrin_rpt-contain_sf"/>
</dbReference>
<dbReference type="InterPro" id="IPR050745">
    <property type="entry name" value="Multifunctional_regulatory"/>
</dbReference>
<dbReference type="Proteomes" id="UP000277580">
    <property type="component" value="Unassembled WGS sequence"/>
</dbReference>
<proteinExistence type="predicted"/>
<evidence type="ECO:0000256" key="1">
    <source>
        <dbReference type="ARBA" id="ARBA00022737"/>
    </source>
</evidence>
<keyword evidence="5" id="KW-1185">Reference proteome</keyword>
<keyword evidence="2 3" id="KW-0040">ANK repeat</keyword>
<evidence type="ECO:0000256" key="2">
    <source>
        <dbReference type="ARBA" id="ARBA00023043"/>
    </source>
</evidence>
<feature type="repeat" description="ANK" evidence="3">
    <location>
        <begin position="100"/>
        <end position="135"/>
    </location>
</feature>
<dbReference type="PANTHER" id="PTHR24189:SF50">
    <property type="entry name" value="ANKYRIN REPEAT AND SOCS BOX PROTEIN 2"/>
    <property type="match status" value="1"/>
</dbReference>
<protein>
    <submittedName>
        <fullName evidence="4">Uncharacterized protein</fullName>
    </submittedName>
</protein>
<evidence type="ECO:0000313" key="4">
    <source>
        <dbReference type="EMBL" id="RPB11680.1"/>
    </source>
</evidence>
<sequence>MEDALSKQNVEVVRILLEFSADVNGRSNNGKSPLMLALVMDVPGEREKENSSAIACAAEVNAPGYQFHSKHRFYRSWSECDDIRWLLLENGADANAQDSDGLTVLHKVLALGAADSHDTLEMLLESGADVTSPGSRRCILRRGRGGSMTCKRCSTIAQT</sequence>
<organism evidence="4 5">
    <name type="scientific">Morchella conica CCBAS932</name>
    <dbReference type="NCBI Taxonomy" id="1392247"/>
    <lineage>
        <taxon>Eukaryota</taxon>
        <taxon>Fungi</taxon>
        <taxon>Dikarya</taxon>
        <taxon>Ascomycota</taxon>
        <taxon>Pezizomycotina</taxon>
        <taxon>Pezizomycetes</taxon>
        <taxon>Pezizales</taxon>
        <taxon>Morchellaceae</taxon>
        <taxon>Morchella</taxon>
    </lineage>
</organism>
<accession>A0A3N4KMF9</accession>
<dbReference type="SUPFAM" id="SSF48403">
    <property type="entry name" value="Ankyrin repeat"/>
    <property type="match status" value="1"/>
</dbReference>
<dbReference type="PANTHER" id="PTHR24189">
    <property type="entry name" value="MYOTROPHIN"/>
    <property type="match status" value="1"/>
</dbReference>
<evidence type="ECO:0000256" key="3">
    <source>
        <dbReference type="PROSITE-ProRule" id="PRU00023"/>
    </source>
</evidence>
<dbReference type="InterPro" id="IPR002110">
    <property type="entry name" value="Ankyrin_rpt"/>
</dbReference>
<feature type="repeat" description="ANK" evidence="3">
    <location>
        <begin position="1"/>
        <end position="28"/>
    </location>
</feature>
<dbReference type="Pfam" id="PF00023">
    <property type="entry name" value="Ank"/>
    <property type="match status" value="1"/>
</dbReference>
<gene>
    <name evidence="4" type="ORF">P167DRAFT_536589</name>
</gene>
<dbReference type="OrthoDB" id="20872at2759"/>
<dbReference type="InParanoid" id="A0A3N4KMF9"/>
<keyword evidence="1" id="KW-0677">Repeat</keyword>